<dbReference type="RefSeq" id="WP_214171680.1">
    <property type="nucleotide sequence ID" value="NZ_JAHCVJ010000004.1"/>
</dbReference>
<evidence type="ECO:0000313" key="2">
    <source>
        <dbReference type="Proteomes" id="UP000811899"/>
    </source>
</evidence>
<name>A0AAW4L1Q6_9BACT</name>
<evidence type="ECO:0008006" key="3">
    <source>
        <dbReference type="Google" id="ProtNLM"/>
    </source>
</evidence>
<sequence length="254" mass="29086">MVRGLDRFKAHFEPFADRYVLIGGTACTLVMEEVGLEFRATKDLDIVLCVEALGRDFVEAFWEFIRKGKYQIQEKSTGQKQFYRFKNPEDSSYPVMLELFSRKPDALAIGDDSHLTPIPMDEEVSSLSAILLNDDYYHFIHAGKQEIDGMTVVGPSYLIPLKAKAWLDLTNRREAGEAIDQKDINKHKNDVFRLYQIIDPRLTVDLPDSIEENLLEFFDKMKEVQSVDLKNLGLRNTTLDEVLGNLRSIYGIGN</sequence>
<protein>
    <recommendedName>
        <fullName evidence="3">Nucleotidyl transferase AbiEii toxin, Type IV TA system</fullName>
    </recommendedName>
</protein>
<proteinExistence type="predicted"/>
<evidence type="ECO:0000313" key="1">
    <source>
        <dbReference type="EMBL" id="MBT0664906.1"/>
    </source>
</evidence>
<dbReference type="AlphaFoldDB" id="A0AAW4L1Q6"/>
<gene>
    <name evidence="1" type="ORF">KI809_11400</name>
</gene>
<keyword evidence="2" id="KW-1185">Reference proteome</keyword>
<reference evidence="1 2" key="1">
    <citation type="submission" date="2021-05" db="EMBL/GenBank/DDBJ databases">
        <title>The draft genome of Geobacter pelophilus DSM 12255.</title>
        <authorList>
            <person name="Xu Z."/>
            <person name="Masuda Y."/>
            <person name="Itoh H."/>
            <person name="Senoo K."/>
        </authorList>
    </citation>
    <scope>NUCLEOTIDE SEQUENCE [LARGE SCALE GENOMIC DNA]</scope>
    <source>
        <strain evidence="1 2">DSM 12255</strain>
    </source>
</reference>
<dbReference type="EMBL" id="JAHCVJ010000004">
    <property type="protein sequence ID" value="MBT0664906.1"/>
    <property type="molecule type" value="Genomic_DNA"/>
</dbReference>
<comment type="caution">
    <text evidence="1">The sequence shown here is derived from an EMBL/GenBank/DDBJ whole genome shotgun (WGS) entry which is preliminary data.</text>
</comment>
<organism evidence="1 2">
    <name type="scientific">Geoanaerobacter pelophilus</name>
    <dbReference type="NCBI Taxonomy" id="60036"/>
    <lineage>
        <taxon>Bacteria</taxon>
        <taxon>Pseudomonadati</taxon>
        <taxon>Thermodesulfobacteriota</taxon>
        <taxon>Desulfuromonadia</taxon>
        <taxon>Geobacterales</taxon>
        <taxon>Geobacteraceae</taxon>
        <taxon>Geoanaerobacter</taxon>
    </lineage>
</organism>
<accession>A0AAW4L1Q6</accession>
<dbReference type="Proteomes" id="UP000811899">
    <property type="component" value="Unassembled WGS sequence"/>
</dbReference>